<dbReference type="PANTHER" id="PTHR43320">
    <property type="entry name" value="SUGAR KINASE"/>
    <property type="match status" value="1"/>
</dbReference>
<feature type="domain" description="Carbohydrate kinase PfkB" evidence="4">
    <location>
        <begin position="2"/>
        <end position="281"/>
    </location>
</feature>
<dbReference type="InterPro" id="IPR011611">
    <property type="entry name" value="PfkB_dom"/>
</dbReference>
<dbReference type="GO" id="GO:0016301">
    <property type="term" value="F:kinase activity"/>
    <property type="evidence" value="ECO:0007669"/>
    <property type="project" value="UniProtKB-KW"/>
</dbReference>
<evidence type="ECO:0000313" key="6">
    <source>
        <dbReference type="Proteomes" id="UP000241085"/>
    </source>
</evidence>
<evidence type="ECO:0000256" key="2">
    <source>
        <dbReference type="ARBA" id="ARBA00022679"/>
    </source>
</evidence>
<protein>
    <submittedName>
        <fullName evidence="5">Carbohydrate kinase</fullName>
    </submittedName>
</protein>
<keyword evidence="2" id="KW-0808">Transferase</keyword>
<proteinExistence type="inferred from homology"/>
<comment type="caution">
    <text evidence="5">The sequence shown here is derived from an EMBL/GenBank/DDBJ whole genome shotgun (WGS) entry which is preliminary data.</text>
</comment>
<reference evidence="5 6" key="1">
    <citation type="submission" date="2018-03" db="EMBL/GenBank/DDBJ databases">
        <title>Bacteriophage NCPPB3778 and a type I-E CRISPR drive the evolution of the US Biological Select Agent, Rathayibacter toxicus.</title>
        <authorList>
            <person name="Davis E.W.II."/>
            <person name="Tabima J.F."/>
            <person name="Weisberg A.J."/>
            <person name="Dantas Lopes L."/>
            <person name="Wiseman M.S."/>
            <person name="Wiseman M.S."/>
            <person name="Pupko T."/>
            <person name="Belcher M.S."/>
            <person name="Sechler A.J."/>
            <person name="Tancos M.A."/>
            <person name="Schroeder B.K."/>
            <person name="Murray T.D."/>
            <person name="Luster D.G."/>
            <person name="Schneider W.L."/>
            <person name="Rogers E."/>
            <person name="Andreote F.D."/>
            <person name="Grunwald N.J."/>
            <person name="Putnam M.L."/>
            <person name="Chang J.H."/>
        </authorList>
    </citation>
    <scope>NUCLEOTIDE SEQUENCE [LARGE SCALE GENOMIC DNA]</scope>
    <source>
        <strain evidence="5 6">DSM 15933</strain>
    </source>
</reference>
<evidence type="ECO:0000256" key="3">
    <source>
        <dbReference type="ARBA" id="ARBA00022777"/>
    </source>
</evidence>
<comment type="similarity">
    <text evidence="1">Belongs to the carbohydrate kinase PfkB family.</text>
</comment>
<evidence type="ECO:0000256" key="1">
    <source>
        <dbReference type="ARBA" id="ARBA00010688"/>
    </source>
</evidence>
<dbReference type="Gene3D" id="3.40.1190.20">
    <property type="match status" value="1"/>
</dbReference>
<sequence>MGETMAVVVPTDGSVAQAGAFLVDAGGAESNVLAHAAALGVPARWHSRLGADALGERVLRQLSARGIDVSSVVADPEHPTGLYVKDPGRGVVYYRSGSAASRLDEADADAAPFDGVALLHLSGITAALSEPADRFLRRAALRARELGIPVSVDVNHRAALWSAEDAAPALAELARLADVVFVGRDEAETLWGTPTADDVRALLPGVAELVVKDGHIGATVFSGSETVFEPSHEVEVLDAVGAGDAFAGGYLVARMLGADLGERLRSGHDRAALTLALSGDSVDERTAR</sequence>
<name>A0A2T4UYG6_9MICO</name>
<dbReference type="Pfam" id="PF00294">
    <property type="entry name" value="PfkB"/>
    <property type="match status" value="1"/>
</dbReference>
<dbReference type="InterPro" id="IPR029056">
    <property type="entry name" value="Ribokinase-like"/>
</dbReference>
<keyword evidence="6" id="KW-1185">Reference proteome</keyword>
<dbReference type="PANTHER" id="PTHR43320:SF2">
    <property type="entry name" value="2-DEHYDRO-3-DEOXYGLUCONOKINASE_2-DEHYDRO-3-DEOXYGALACTONOKINASE"/>
    <property type="match status" value="1"/>
</dbReference>
<dbReference type="SUPFAM" id="SSF53613">
    <property type="entry name" value="Ribokinase-like"/>
    <property type="match status" value="1"/>
</dbReference>
<evidence type="ECO:0000259" key="4">
    <source>
        <dbReference type="Pfam" id="PF00294"/>
    </source>
</evidence>
<keyword evidence="3 5" id="KW-0418">Kinase</keyword>
<dbReference type="AlphaFoldDB" id="A0A2T4UYG6"/>
<gene>
    <name evidence="5" type="ORF">C1I63_02675</name>
</gene>
<dbReference type="Proteomes" id="UP000241085">
    <property type="component" value="Unassembled WGS sequence"/>
</dbReference>
<evidence type="ECO:0000313" key="5">
    <source>
        <dbReference type="EMBL" id="PTL74577.1"/>
    </source>
</evidence>
<dbReference type="EMBL" id="PZPL01000001">
    <property type="protein sequence ID" value="PTL74577.1"/>
    <property type="molecule type" value="Genomic_DNA"/>
</dbReference>
<dbReference type="CDD" id="cd01166">
    <property type="entry name" value="KdgK"/>
    <property type="match status" value="1"/>
</dbReference>
<accession>A0A2T4UYG6</accession>
<organism evidence="5 6">
    <name type="scientific">Rathayibacter caricis DSM 15933</name>
    <dbReference type="NCBI Taxonomy" id="1328867"/>
    <lineage>
        <taxon>Bacteria</taxon>
        <taxon>Bacillati</taxon>
        <taxon>Actinomycetota</taxon>
        <taxon>Actinomycetes</taxon>
        <taxon>Micrococcales</taxon>
        <taxon>Microbacteriaceae</taxon>
        <taxon>Rathayibacter</taxon>
    </lineage>
</organism>
<dbReference type="InterPro" id="IPR052700">
    <property type="entry name" value="Carb_kinase_PfkB-like"/>
</dbReference>